<proteinExistence type="predicted"/>
<dbReference type="EMBL" id="KI630464">
    <property type="protein sequence ID" value="EYU38972.1"/>
    <property type="molecule type" value="Genomic_DNA"/>
</dbReference>
<keyword evidence="3" id="KW-1185">Reference proteome</keyword>
<evidence type="ECO:0000313" key="2">
    <source>
        <dbReference type="EMBL" id="EYU38972.1"/>
    </source>
</evidence>
<name>A0A022RF36_ERYGU</name>
<dbReference type="Proteomes" id="UP000030748">
    <property type="component" value="Unassembled WGS sequence"/>
</dbReference>
<reference evidence="2 3" key="1">
    <citation type="journal article" date="2013" name="Proc. Natl. Acad. Sci. U.S.A.">
        <title>Fine-scale variation in meiotic recombination in Mimulus inferred from population shotgun sequencing.</title>
        <authorList>
            <person name="Hellsten U."/>
            <person name="Wright K.M."/>
            <person name="Jenkins J."/>
            <person name="Shu S."/>
            <person name="Yuan Y."/>
            <person name="Wessler S.R."/>
            <person name="Schmutz J."/>
            <person name="Willis J.H."/>
            <person name="Rokhsar D.S."/>
        </authorList>
    </citation>
    <scope>NUCLEOTIDE SEQUENCE [LARGE SCALE GENOMIC DNA]</scope>
    <source>
        <strain evidence="3">cv. DUN x IM62</strain>
    </source>
</reference>
<dbReference type="eggNOG" id="ENOG502R3TB">
    <property type="taxonomic scope" value="Eukaryota"/>
</dbReference>
<sequence>MRPSNSDVIIGISTRSKSRAYIHRNCSGVSLPDPVPIKPISFRPEIQSAEAFLDMNCINPPPVSSIKDLRARRVSTRDLNSVLAEEELDAEIEERRKLLKVSDVSSDSGRVDEGNGVENGLSLKDPPIYGYPSLSKGKMALNRSGQRKVFKNSSSFGYRRLLPYLMDIVNADSSVSKIEIVDAEIPCKLQKFDAAKSSKVESGGPHFDDKNPSENNEERIDASVAEECVQMTPPDPDIFTKREVTNGAEHEIFKRGTNSVNRPVLNPCSRLRLFKNSGSLSYRRLLPFLMDISNNNNSCASKIAQHPVPNNEQNYDEKIRTENSHEKQHADDRTETLLEN</sequence>
<accession>A0A022RF36</accession>
<feature type="compositionally biased region" description="Basic and acidic residues" evidence="1">
    <location>
        <begin position="206"/>
        <end position="218"/>
    </location>
</feature>
<feature type="region of interest" description="Disordered" evidence="1">
    <location>
        <begin position="198"/>
        <end position="218"/>
    </location>
</feature>
<evidence type="ECO:0000313" key="3">
    <source>
        <dbReference type="Proteomes" id="UP000030748"/>
    </source>
</evidence>
<feature type="non-terminal residue" evidence="2">
    <location>
        <position position="340"/>
    </location>
</feature>
<evidence type="ECO:0000256" key="1">
    <source>
        <dbReference type="SAM" id="MobiDB-lite"/>
    </source>
</evidence>
<gene>
    <name evidence="2" type="ORF">MIMGU_mgv1a018091mg</name>
</gene>
<dbReference type="PANTHER" id="PTHR34461">
    <property type="entry name" value="EXPRESSED PROTEIN"/>
    <property type="match status" value="1"/>
</dbReference>
<organism evidence="2 3">
    <name type="scientific">Erythranthe guttata</name>
    <name type="common">Yellow monkey flower</name>
    <name type="synonym">Mimulus guttatus</name>
    <dbReference type="NCBI Taxonomy" id="4155"/>
    <lineage>
        <taxon>Eukaryota</taxon>
        <taxon>Viridiplantae</taxon>
        <taxon>Streptophyta</taxon>
        <taxon>Embryophyta</taxon>
        <taxon>Tracheophyta</taxon>
        <taxon>Spermatophyta</taxon>
        <taxon>Magnoliopsida</taxon>
        <taxon>eudicotyledons</taxon>
        <taxon>Gunneridae</taxon>
        <taxon>Pentapetalae</taxon>
        <taxon>asterids</taxon>
        <taxon>lamiids</taxon>
        <taxon>Lamiales</taxon>
        <taxon>Phrymaceae</taxon>
        <taxon>Erythranthe</taxon>
    </lineage>
</organism>
<protein>
    <submittedName>
        <fullName evidence="2">Uncharacterized protein</fullName>
    </submittedName>
</protein>
<dbReference type="AlphaFoldDB" id="A0A022RF36"/>
<dbReference type="PANTHER" id="PTHR34461:SF2">
    <property type="entry name" value="EXPRESSED PROTEIN"/>
    <property type="match status" value="1"/>
</dbReference>